<dbReference type="GO" id="GO:1990904">
    <property type="term" value="C:ribonucleoprotein complex"/>
    <property type="evidence" value="ECO:0007669"/>
    <property type="project" value="UniProtKB-KW"/>
</dbReference>
<dbReference type="HAMAP" id="MF_00371">
    <property type="entry name" value="Ribosomal_eS27"/>
    <property type="match status" value="1"/>
</dbReference>
<accession>A0A811TCJ6</accession>
<feature type="binding site" evidence="7">
    <location>
        <position position="39"/>
    </location>
    <ligand>
        <name>Zn(2+)</name>
        <dbReference type="ChEBI" id="CHEBI:29105"/>
    </ligand>
</feature>
<comment type="subunit">
    <text evidence="7">Part of the 30S ribosomal subunit.</text>
</comment>
<keyword evidence="3 7" id="KW-0863">Zinc-finger</keyword>
<keyword evidence="4 7" id="KW-0862">Zinc</keyword>
<comment type="caution">
    <text evidence="8">The sequence shown here is derived from an EMBL/GenBank/DDBJ whole genome shotgun (WGS) entry which is preliminary data.</text>
</comment>
<proteinExistence type="inferred from homology"/>
<feature type="binding site" evidence="7">
    <location>
        <position position="36"/>
    </location>
    <ligand>
        <name>Zn(2+)</name>
        <dbReference type="ChEBI" id="CHEBI:29105"/>
    </ligand>
</feature>
<dbReference type="AlphaFoldDB" id="A0A811TCJ6"/>
<sequence length="62" mass="6778">MKQIIKEPKSKFIKVKCTACENEQIIFGSASTHVNCLICGQTLAEPTSGKANIKAEIIEVLE</sequence>
<keyword evidence="6 7" id="KW-0687">Ribonucleoprotein</keyword>
<gene>
    <name evidence="7" type="primary">rps27e</name>
    <name evidence="8" type="ORF">LAKADJCE_00264</name>
</gene>
<comment type="similarity">
    <text evidence="1 7">Belongs to the eukaryotic ribosomal protein eS27 family.</text>
</comment>
<keyword evidence="5 7" id="KW-0689">Ribosomal protein</keyword>
<dbReference type="Pfam" id="PF01667">
    <property type="entry name" value="Ribosomal_S27e"/>
    <property type="match status" value="1"/>
</dbReference>
<protein>
    <recommendedName>
        <fullName evidence="7">Small ribosomal subunit protein eS27</fullName>
    </recommendedName>
</protein>
<organism evidence="8 9">
    <name type="scientific">Candidatus Argoarchaeum ethanivorans</name>
    <dbReference type="NCBI Taxonomy" id="2608793"/>
    <lineage>
        <taxon>Archaea</taxon>
        <taxon>Methanobacteriati</taxon>
        <taxon>Methanobacteriota</taxon>
        <taxon>Stenosarchaea group</taxon>
        <taxon>Methanomicrobia</taxon>
        <taxon>Methanosarcinales</taxon>
        <taxon>Methanosarcinales incertae sedis</taxon>
        <taxon>GOM Arc I cluster</taxon>
        <taxon>Candidatus Argoarchaeum</taxon>
    </lineage>
</organism>
<dbReference type="Proteomes" id="UP000612009">
    <property type="component" value="Unassembled WGS sequence"/>
</dbReference>
<dbReference type="FunFam" id="2.20.25.100:FF:000002">
    <property type="entry name" value="30S ribosomal protein S27e"/>
    <property type="match status" value="1"/>
</dbReference>
<feature type="zinc finger region" description="C4-type" evidence="7">
    <location>
        <begin position="17"/>
        <end position="39"/>
    </location>
</feature>
<dbReference type="Gene3D" id="2.20.25.100">
    <property type="entry name" value="Zn-binding ribosomal proteins"/>
    <property type="match status" value="1"/>
</dbReference>
<dbReference type="GO" id="GO:0005840">
    <property type="term" value="C:ribosome"/>
    <property type="evidence" value="ECO:0007669"/>
    <property type="project" value="UniProtKB-KW"/>
</dbReference>
<evidence type="ECO:0000256" key="3">
    <source>
        <dbReference type="ARBA" id="ARBA00022771"/>
    </source>
</evidence>
<dbReference type="NCBIfam" id="NF001629">
    <property type="entry name" value="PRK00415.1"/>
    <property type="match status" value="1"/>
</dbReference>
<dbReference type="InterPro" id="IPR023407">
    <property type="entry name" value="Ribosomal_eS27_Zn-bd_dom_sf"/>
</dbReference>
<evidence type="ECO:0000256" key="4">
    <source>
        <dbReference type="ARBA" id="ARBA00022833"/>
    </source>
</evidence>
<keyword evidence="2 7" id="KW-0479">Metal-binding</keyword>
<dbReference type="EMBL" id="CAJHIR010000011">
    <property type="protein sequence ID" value="CAD6492247.1"/>
    <property type="molecule type" value="Genomic_DNA"/>
</dbReference>
<comment type="cofactor">
    <cofactor evidence="7">
        <name>Zn(2+)</name>
        <dbReference type="ChEBI" id="CHEBI:29105"/>
    </cofactor>
    <text evidence="7">Binds 1 zinc ion per subunit.</text>
</comment>
<dbReference type="InterPro" id="IPR000592">
    <property type="entry name" value="Ribosomal_eS27"/>
</dbReference>
<reference evidence="8" key="1">
    <citation type="submission" date="2020-10" db="EMBL/GenBank/DDBJ databases">
        <authorList>
            <person name="Hahn C.J."/>
            <person name="Laso-Perez R."/>
            <person name="Vulcano F."/>
            <person name="Vaziourakis K.-M."/>
            <person name="Stokke R."/>
            <person name="Steen I.H."/>
            <person name="Teske A."/>
            <person name="Boetius A."/>
            <person name="Liebeke M."/>
            <person name="Amann R."/>
            <person name="Knittel K."/>
        </authorList>
    </citation>
    <scope>NUCLEOTIDE SEQUENCE</scope>
    <source>
        <strain evidence="8">Gfbio:e3339647-f889-4370-9287-4fb5cb688e4c:AG392J18_GoMArc1</strain>
    </source>
</reference>
<evidence type="ECO:0000256" key="7">
    <source>
        <dbReference type="HAMAP-Rule" id="MF_00371"/>
    </source>
</evidence>
<evidence type="ECO:0000256" key="2">
    <source>
        <dbReference type="ARBA" id="ARBA00022723"/>
    </source>
</evidence>
<dbReference type="SUPFAM" id="SSF57829">
    <property type="entry name" value="Zn-binding ribosomal proteins"/>
    <property type="match status" value="1"/>
</dbReference>
<dbReference type="GO" id="GO:0003735">
    <property type="term" value="F:structural constituent of ribosome"/>
    <property type="evidence" value="ECO:0007669"/>
    <property type="project" value="InterPro"/>
</dbReference>
<evidence type="ECO:0000313" key="9">
    <source>
        <dbReference type="Proteomes" id="UP000612009"/>
    </source>
</evidence>
<dbReference type="InterPro" id="IPR011332">
    <property type="entry name" value="Ribosomal_zn-bd"/>
</dbReference>
<evidence type="ECO:0000256" key="5">
    <source>
        <dbReference type="ARBA" id="ARBA00022980"/>
    </source>
</evidence>
<evidence type="ECO:0000256" key="1">
    <source>
        <dbReference type="ARBA" id="ARBA00010919"/>
    </source>
</evidence>
<dbReference type="GO" id="GO:0008270">
    <property type="term" value="F:zinc ion binding"/>
    <property type="evidence" value="ECO:0007669"/>
    <property type="project" value="UniProtKB-UniRule"/>
</dbReference>
<feature type="binding site" evidence="7">
    <location>
        <position position="17"/>
    </location>
    <ligand>
        <name>Zn(2+)</name>
        <dbReference type="ChEBI" id="CHEBI:29105"/>
    </ligand>
</feature>
<evidence type="ECO:0000313" key="8">
    <source>
        <dbReference type="EMBL" id="CAD6492247.1"/>
    </source>
</evidence>
<evidence type="ECO:0000256" key="6">
    <source>
        <dbReference type="ARBA" id="ARBA00023274"/>
    </source>
</evidence>
<feature type="binding site" evidence="7">
    <location>
        <position position="20"/>
    </location>
    <ligand>
        <name>Zn(2+)</name>
        <dbReference type="ChEBI" id="CHEBI:29105"/>
    </ligand>
</feature>
<name>A0A811TCJ6_9EURY</name>
<dbReference type="GO" id="GO:0006412">
    <property type="term" value="P:translation"/>
    <property type="evidence" value="ECO:0007669"/>
    <property type="project" value="UniProtKB-UniRule"/>
</dbReference>